<dbReference type="PATRIC" id="fig|1255043.3.peg.2376"/>
<evidence type="ECO:0000256" key="1">
    <source>
        <dbReference type="SAM" id="SignalP"/>
    </source>
</evidence>
<name>L0DYB5_THIND</name>
<dbReference type="Proteomes" id="UP000010809">
    <property type="component" value="Chromosome"/>
</dbReference>
<organism evidence="2 3">
    <name type="scientific">Thioalkalivibrio nitratireducens (strain DSM 14787 / UNIQEM 213 / ALEN2)</name>
    <dbReference type="NCBI Taxonomy" id="1255043"/>
    <lineage>
        <taxon>Bacteria</taxon>
        <taxon>Pseudomonadati</taxon>
        <taxon>Pseudomonadota</taxon>
        <taxon>Gammaproteobacteria</taxon>
        <taxon>Chromatiales</taxon>
        <taxon>Ectothiorhodospiraceae</taxon>
        <taxon>Thioalkalivibrio</taxon>
    </lineage>
</organism>
<dbReference type="AlphaFoldDB" id="L0DYB5"/>
<dbReference type="Pfam" id="PF07661">
    <property type="entry name" value="MORN_2"/>
    <property type="match status" value="1"/>
</dbReference>
<keyword evidence="1" id="KW-0732">Signal</keyword>
<keyword evidence="3" id="KW-1185">Reference proteome</keyword>
<reference evidence="2" key="1">
    <citation type="submission" date="2015-12" db="EMBL/GenBank/DDBJ databases">
        <authorList>
            <person name="Tikhonova T.V."/>
            <person name="Pavlov A.R."/>
            <person name="Beletsky A.V."/>
            <person name="Mardanov A.V."/>
            <person name="Sorokin D.Y."/>
            <person name="Ravin N.V."/>
            <person name="Popov V.O."/>
        </authorList>
    </citation>
    <scope>NUCLEOTIDE SEQUENCE</scope>
    <source>
        <strain evidence="2">DSM 14787</strain>
    </source>
</reference>
<dbReference type="EMBL" id="CP003989">
    <property type="protein sequence ID" value="AGA33997.1"/>
    <property type="molecule type" value="Genomic_DNA"/>
</dbReference>
<dbReference type="eggNOG" id="COG2849">
    <property type="taxonomic scope" value="Bacteria"/>
</dbReference>
<feature type="chain" id="PRO_5003940637" evidence="1">
    <location>
        <begin position="32"/>
        <end position="780"/>
    </location>
</feature>
<protein>
    <submittedName>
        <fullName evidence="2">Uncharacterized protein</fullName>
    </submittedName>
</protein>
<dbReference type="STRING" id="1255043.TVNIR_2354"/>
<feature type="signal peptide" evidence="1">
    <location>
        <begin position="1"/>
        <end position="31"/>
    </location>
</feature>
<dbReference type="SUPFAM" id="SSF82185">
    <property type="entry name" value="Histone H3 K4-specific methyltransferase SET7/9 N-terminal domain"/>
    <property type="match status" value="2"/>
</dbReference>
<accession>L0DYB5</accession>
<evidence type="ECO:0000313" key="3">
    <source>
        <dbReference type="Proteomes" id="UP000010809"/>
    </source>
</evidence>
<dbReference type="InterPro" id="IPR008947">
    <property type="entry name" value="PLipase_C/P1_nuclease_dom_sf"/>
</dbReference>
<dbReference type="RefSeq" id="WP_015259117.1">
    <property type="nucleotide sequence ID" value="NC_019902.2"/>
</dbReference>
<dbReference type="Gene3D" id="1.10.575.10">
    <property type="entry name" value="P1 Nuclease"/>
    <property type="match status" value="1"/>
</dbReference>
<dbReference type="SUPFAM" id="SSF48537">
    <property type="entry name" value="Phospholipase C/P1 nuclease"/>
    <property type="match status" value="1"/>
</dbReference>
<proteinExistence type="predicted"/>
<dbReference type="InterPro" id="IPR011652">
    <property type="entry name" value="MORN_2"/>
</dbReference>
<gene>
    <name evidence="2" type="ordered locus">TVNIR_2354</name>
</gene>
<dbReference type="Gene3D" id="2.20.110.10">
    <property type="entry name" value="Histone H3 K4-specific methyltransferase SET7/9 N-terminal domain"/>
    <property type="match status" value="1"/>
</dbReference>
<dbReference type="Gene3D" id="3.90.930.1">
    <property type="match status" value="1"/>
</dbReference>
<dbReference type="HOGENOM" id="CLU_358995_0_0_6"/>
<dbReference type="KEGG" id="tni:TVNIR_2354"/>
<evidence type="ECO:0000313" key="2">
    <source>
        <dbReference type="EMBL" id="AGA33997.1"/>
    </source>
</evidence>
<dbReference type="GO" id="GO:0016788">
    <property type="term" value="F:hydrolase activity, acting on ester bonds"/>
    <property type="evidence" value="ECO:0007669"/>
    <property type="project" value="InterPro"/>
</dbReference>
<sequence>MACALLLRRGRWLLAVLLLLASPGIVPPASAYDDVTAHPAINESAFRIWWSETHRQTRPVDMSAYVLGRDDWPLLRRLEGYTVFEAGRWHSDMVTGPTSRNLVDWIKDGGRTADAPHWFQSLRHFYDPTKPEGERYLTDVPEMARLYAKFQAAAGLGDGVAIENPRIDARHWALDGTARAPDTPDNRYAWPRGLEAMRAAFRERDPETKEELFAFAWRVLGETMHLLADMTVPAHVRDDAHPQPEYVTAFNLRGDPYEERIFGPHVMQVFEGLSRGHMGGIFIDDDIDARLAASVRRAEPEELFHLVASYVNRNFFSADTVTGTRNGEEVLPANGRVYPSPRLEELTWEQHGNTGGYYADIPVGTRGSRRVLLLREGTDRATLVDYLRGRWHDRRTFETTAESAMSQARVLLPIAFLGSARLLDLYMPRVEVTLADYDPEDRRLVGEVIHHPYGAHTEKMVFNATESDKRVFDLYLNGRLQSPAAHALEVHAGILQGTLHGLQVNAGDQIQLVVHVGGIPIRSNALRVEAVPTPREGDPIASGCPGIDHSGLRVVTDEYSFRPGRYHVNDRGEKHGLEQNWFDAARTRLAMQSCYRDGQRHGQQKSWYENGNPRDEYHWVGGKYHGSYTRWDESGNRRSEGGFQNGIPHGALRVWNASGLLVVERHYDAAYGKRYDQGGLHGSNREWFGNGNLRLSEQWERNTRHGPAVYGYENGNRESEGAFQHGSKDGPWNYWSENGNKAAEGAYAEGQRVGVWTLWNRDGRCITVRDHSTGEILGCP</sequence>